<name>A0ABV6A2P2_9PSEU</name>
<accession>A0ABV6A2P2</accession>
<dbReference type="EMBL" id="JBHLZU010000020">
    <property type="protein sequence ID" value="MFB9907430.1"/>
    <property type="molecule type" value="Genomic_DNA"/>
</dbReference>
<reference evidence="2 3" key="1">
    <citation type="submission" date="2024-09" db="EMBL/GenBank/DDBJ databases">
        <authorList>
            <person name="Sun Q."/>
            <person name="Mori K."/>
        </authorList>
    </citation>
    <scope>NUCLEOTIDE SEQUENCE [LARGE SCALE GENOMIC DNA]</scope>
    <source>
        <strain evidence="2 3">TBRC 7907</strain>
    </source>
</reference>
<dbReference type="Gene3D" id="3.40.50.720">
    <property type="entry name" value="NAD(P)-binding Rossmann-like Domain"/>
    <property type="match status" value="1"/>
</dbReference>
<proteinExistence type="predicted"/>
<evidence type="ECO:0000313" key="3">
    <source>
        <dbReference type="Proteomes" id="UP001589693"/>
    </source>
</evidence>
<keyword evidence="3" id="KW-1185">Reference proteome</keyword>
<organism evidence="2 3">
    <name type="scientific">Allokutzneria oryzae</name>
    <dbReference type="NCBI Taxonomy" id="1378989"/>
    <lineage>
        <taxon>Bacteria</taxon>
        <taxon>Bacillati</taxon>
        <taxon>Actinomycetota</taxon>
        <taxon>Actinomycetes</taxon>
        <taxon>Pseudonocardiales</taxon>
        <taxon>Pseudonocardiaceae</taxon>
        <taxon>Allokutzneria</taxon>
    </lineage>
</organism>
<comment type="caution">
    <text evidence="2">The sequence shown here is derived from an EMBL/GenBank/DDBJ whole genome shotgun (WGS) entry which is preliminary data.</text>
</comment>
<feature type="region of interest" description="Disordered" evidence="1">
    <location>
        <begin position="96"/>
        <end position="117"/>
    </location>
</feature>
<dbReference type="Proteomes" id="UP001589693">
    <property type="component" value="Unassembled WGS sequence"/>
</dbReference>
<evidence type="ECO:0000313" key="2">
    <source>
        <dbReference type="EMBL" id="MFB9907430.1"/>
    </source>
</evidence>
<evidence type="ECO:0000256" key="1">
    <source>
        <dbReference type="SAM" id="MobiDB-lite"/>
    </source>
</evidence>
<evidence type="ECO:0008006" key="4">
    <source>
        <dbReference type="Google" id="ProtNLM"/>
    </source>
</evidence>
<sequence length="327" mass="33837">MNATGTHPAPLPKRPRLLPGLPVLWRGEGTVQIGLDPRYAVVVDRLSPDLVRVLRELDGRHTLQHLLATGAPDGGTTARSDLAGLLTALSRAGVLDRDGAPSPASGSGGSEREPPPGLAVDAGVWALRTGRACSDVLAERGRAAVTVHGTGRVTDALASLLRSAGIGSVRKVAKRSRSTPDFVVLTGAAVRDQDLRSDLMSRGVSHLAVELHEASAHVGPLVSPGRSSCLTCADHWRGDRDPGWAVVAGQLGGLSPPEELVCAHGAAVFAAGQVLLALGHLRGGAEAPPTWNAAIELDPVRAQAFRRSCPPHHRCGCGGSEGGSVYM</sequence>
<dbReference type="RefSeq" id="WP_377857508.1">
    <property type="nucleotide sequence ID" value="NZ_JBHLZU010000020.1"/>
</dbReference>
<protein>
    <recommendedName>
        <fullName evidence="4">Thiamine biosynthesis protein ThiF</fullName>
    </recommendedName>
</protein>
<gene>
    <name evidence="2" type="ORF">ACFFQA_26125</name>
</gene>